<comment type="caution">
    <text evidence="4">The sequence shown here is derived from an EMBL/GenBank/DDBJ whole genome shotgun (WGS) entry which is preliminary data.</text>
</comment>
<feature type="compositionally biased region" description="Polar residues" evidence="2">
    <location>
        <begin position="399"/>
        <end position="414"/>
    </location>
</feature>
<dbReference type="EMBL" id="NLAX01001033">
    <property type="protein sequence ID" value="PKS06819.1"/>
    <property type="molecule type" value="Genomic_DNA"/>
</dbReference>
<protein>
    <recommendedName>
        <fullName evidence="3">Rab-GAP TBC domain-containing protein</fullName>
    </recommendedName>
</protein>
<evidence type="ECO:0000256" key="1">
    <source>
        <dbReference type="ARBA" id="ARBA00022468"/>
    </source>
</evidence>
<dbReference type="OrthoDB" id="27140at2759"/>
<feature type="region of interest" description="Disordered" evidence="2">
    <location>
        <begin position="620"/>
        <end position="667"/>
    </location>
</feature>
<dbReference type="Pfam" id="PF00566">
    <property type="entry name" value="RabGAP-TBC"/>
    <property type="match status" value="1"/>
</dbReference>
<gene>
    <name evidence="4" type="ORF">jhhlp_006895</name>
</gene>
<organism evidence="4 5">
    <name type="scientific">Lomentospora prolificans</name>
    <dbReference type="NCBI Taxonomy" id="41688"/>
    <lineage>
        <taxon>Eukaryota</taxon>
        <taxon>Fungi</taxon>
        <taxon>Dikarya</taxon>
        <taxon>Ascomycota</taxon>
        <taxon>Pezizomycotina</taxon>
        <taxon>Sordariomycetes</taxon>
        <taxon>Hypocreomycetidae</taxon>
        <taxon>Microascales</taxon>
        <taxon>Microascaceae</taxon>
        <taxon>Lomentospora</taxon>
    </lineage>
</organism>
<dbReference type="GO" id="GO:0005096">
    <property type="term" value="F:GTPase activator activity"/>
    <property type="evidence" value="ECO:0007669"/>
    <property type="project" value="UniProtKB-KW"/>
</dbReference>
<dbReference type="AlphaFoldDB" id="A0A2N3N315"/>
<dbReference type="Proteomes" id="UP000233524">
    <property type="component" value="Unassembled WGS sequence"/>
</dbReference>
<sequence>MPSAAEALQSRMPLTCQFRSPRWQVTLNSCSSLASLQRAVRYNGTESPAVVGCRSLCWKTFLLFKDTSPTVWIHSLAEARESYSATRDHLLKYIKHPEDLANLTIDPLADDPNSPWITLRQDEAIREEIAQDVRRLPDEAFYHEGHIQTMIIDILFIYCKLNPSVGGYRQGMHELLAPIVYVVSQDAVRRSEEDPSLSDSDRLMFQVLDSAFIEHDAFTLFSAVMDRAAAFYEVNDSPASAVPSGLAATDNVSTSVIVDKSKFIHEVCLKKVDPQLAQHLTNIEVLPQIFLIRWIRLLFSREFPFDQLLSLWDTMLAVDPRLDLIDLICVAMLLRIRWELLEADYSVCLQLLLKYPTPASPHGPNTFVEDAMYLKDHLNSSGATSLLMKYTGRVPQITRIPSSTSRPNTPSFPTLSGLRSRALSPRSPLPAASRLLQQQGGVEALFQGAAKNVLERSEKLGINQAVRDAMGEIRRNMQNLQENRQHPLRSGGDSAFSSGMASPTVSEAAVKALERRNKQLAGMLEESLSGLRAVTQDVLEDKVKSLEMIEIAASKAQVVKLCLEDSSIDIPGLDPETSMIKDQFTVSKADDTDIVMDATQEAEEKSPLPPAIIAPDPIPAISTLSLTDPPAKDSRSQASSRDPPSDSAVEVVSPKSPERPKALLPNRSSIAQSSFAWMLEPDTSVPAPLPSATVTPIGPAHSSTVSAGVMSPFGNSDSPSAKLHKKRPSGNTSSRERNAFLFGEVVPSDAEVGVAAGVQVGGIRREDIFGLEPITRKKE</sequence>
<proteinExistence type="predicted"/>
<keyword evidence="1" id="KW-0343">GTPase activation</keyword>
<feature type="region of interest" description="Disordered" evidence="2">
    <location>
        <begin position="703"/>
        <end position="736"/>
    </location>
</feature>
<evidence type="ECO:0000313" key="5">
    <source>
        <dbReference type="Proteomes" id="UP000233524"/>
    </source>
</evidence>
<dbReference type="SUPFAM" id="SSF47923">
    <property type="entry name" value="Ypt/Rab-GAP domain of gyp1p"/>
    <property type="match status" value="2"/>
</dbReference>
<dbReference type="FunFam" id="1.10.8.270:FF:000031">
    <property type="entry name" value="TBC1 domain family member 5"/>
    <property type="match status" value="1"/>
</dbReference>
<keyword evidence="5" id="KW-1185">Reference proteome</keyword>
<dbReference type="SMART" id="SM00164">
    <property type="entry name" value="TBC"/>
    <property type="match status" value="1"/>
</dbReference>
<dbReference type="InterPro" id="IPR000195">
    <property type="entry name" value="Rab-GAP-TBC_dom"/>
</dbReference>
<dbReference type="PANTHER" id="PTHR22957:SF337">
    <property type="entry name" value="TBC1 DOMAIN FAMILY MEMBER 5"/>
    <property type="match status" value="1"/>
</dbReference>
<feature type="region of interest" description="Disordered" evidence="2">
    <location>
        <begin position="398"/>
        <end position="423"/>
    </location>
</feature>
<dbReference type="Gene3D" id="1.10.8.270">
    <property type="entry name" value="putative rabgap domain of human tbc1 domain family member 14 like domains"/>
    <property type="match status" value="1"/>
</dbReference>
<name>A0A2N3N315_9PEZI</name>
<accession>A0A2N3N315</accession>
<dbReference type="PANTHER" id="PTHR22957">
    <property type="entry name" value="TBC1 DOMAIN FAMILY MEMBER GTPASE-ACTIVATING PROTEIN"/>
    <property type="match status" value="1"/>
</dbReference>
<reference evidence="4 5" key="1">
    <citation type="journal article" date="2017" name="G3 (Bethesda)">
        <title>First Draft Genome Sequence of the Pathogenic Fungus Lomentospora prolificans (Formerly Scedosporium prolificans).</title>
        <authorList>
            <person name="Luo R."/>
            <person name="Zimin A."/>
            <person name="Workman R."/>
            <person name="Fan Y."/>
            <person name="Pertea G."/>
            <person name="Grossman N."/>
            <person name="Wear M.P."/>
            <person name="Jia B."/>
            <person name="Miller H."/>
            <person name="Casadevall A."/>
            <person name="Timp W."/>
            <person name="Zhang S.X."/>
            <person name="Salzberg S.L."/>
        </authorList>
    </citation>
    <scope>NUCLEOTIDE SEQUENCE [LARGE SCALE GENOMIC DNA]</scope>
    <source>
        <strain evidence="4 5">JHH-5317</strain>
    </source>
</reference>
<dbReference type="PROSITE" id="PS50086">
    <property type="entry name" value="TBC_RABGAP"/>
    <property type="match status" value="1"/>
</dbReference>
<evidence type="ECO:0000313" key="4">
    <source>
        <dbReference type="EMBL" id="PKS06819.1"/>
    </source>
</evidence>
<dbReference type="STRING" id="41688.A0A2N3N315"/>
<dbReference type="InParanoid" id="A0A2N3N315"/>
<evidence type="ECO:0000259" key="3">
    <source>
        <dbReference type="PROSITE" id="PS50086"/>
    </source>
</evidence>
<evidence type="ECO:0000256" key="2">
    <source>
        <dbReference type="SAM" id="MobiDB-lite"/>
    </source>
</evidence>
<dbReference type="VEuPathDB" id="FungiDB:jhhlp_006895"/>
<dbReference type="InterPro" id="IPR035969">
    <property type="entry name" value="Rab-GAP_TBC_sf"/>
</dbReference>
<feature type="domain" description="Rab-GAP TBC" evidence="3">
    <location>
        <begin position="48"/>
        <end position="319"/>
    </location>
</feature>
<dbReference type="Gene3D" id="1.10.472.80">
    <property type="entry name" value="Ypt/Rab-GAP domain of gyp1p, domain 3"/>
    <property type="match status" value="1"/>
</dbReference>
<dbReference type="FunFam" id="1.10.472.80:FF:000038">
    <property type="entry name" value="TBC1 domain family member 5"/>
    <property type="match status" value="1"/>
</dbReference>